<dbReference type="CDD" id="cd00033">
    <property type="entry name" value="CCP"/>
    <property type="match status" value="1"/>
</dbReference>
<protein>
    <submittedName>
        <fullName evidence="5">Uncharacterized protein</fullName>
    </submittedName>
</protein>
<dbReference type="AlphaFoldDB" id="A0AAW0Y795"/>
<dbReference type="Pfam" id="PF00084">
    <property type="entry name" value="Sushi"/>
    <property type="match status" value="1"/>
</dbReference>
<proteinExistence type="predicted"/>
<keyword evidence="1" id="KW-1015">Disulfide bond</keyword>
<dbReference type="CDD" id="cd06263">
    <property type="entry name" value="MAM"/>
    <property type="match status" value="1"/>
</dbReference>
<dbReference type="Pfam" id="PF00629">
    <property type="entry name" value="MAM"/>
    <property type="match status" value="1"/>
</dbReference>
<organism evidence="5 6">
    <name type="scientific">Cherax quadricarinatus</name>
    <name type="common">Australian red claw crayfish</name>
    <dbReference type="NCBI Taxonomy" id="27406"/>
    <lineage>
        <taxon>Eukaryota</taxon>
        <taxon>Metazoa</taxon>
        <taxon>Ecdysozoa</taxon>
        <taxon>Arthropoda</taxon>
        <taxon>Crustacea</taxon>
        <taxon>Multicrustacea</taxon>
        <taxon>Malacostraca</taxon>
        <taxon>Eumalacostraca</taxon>
        <taxon>Eucarida</taxon>
        <taxon>Decapoda</taxon>
        <taxon>Pleocyemata</taxon>
        <taxon>Astacidea</taxon>
        <taxon>Parastacoidea</taxon>
        <taxon>Parastacidae</taxon>
        <taxon>Cherax</taxon>
    </lineage>
</organism>
<dbReference type="PANTHER" id="PTHR23282:SF101">
    <property type="entry name" value="MAM DOMAIN-CONTAINING PROTEIN"/>
    <property type="match status" value="1"/>
</dbReference>
<gene>
    <name evidence="5" type="ORF">OTU49_016211</name>
</gene>
<dbReference type="SUPFAM" id="SSF49899">
    <property type="entry name" value="Concanavalin A-like lectins/glucanases"/>
    <property type="match status" value="1"/>
</dbReference>
<feature type="domain" description="MAM" evidence="3">
    <location>
        <begin position="55"/>
        <end position="160"/>
    </location>
</feature>
<dbReference type="EMBL" id="JARKIK010000013">
    <property type="protein sequence ID" value="KAK8747888.1"/>
    <property type="molecule type" value="Genomic_DNA"/>
</dbReference>
<evidence type="ECO:0000256" key="2">
    <source>
        <dbReference type="PROSITE-ProRule" id="PRU00302"/>
    </source>
</evidence>
<dbReference type="SUPFAM" id="SSF57535">
    <property type="entry name" value="Complement control module/SCR domain"/>
    <property type="match status" value="1"/>
</dbReference>
<keyword evidence="2" id="KW-0768">Sushi</keyword>
<evidence type="ECO:0000256" key="1">
    <source>
        <dbReference type="ARBA" id="ARBA00023157"/>
    </source>
</evidence>
<dbReference type="InterPro" id="IPR000998">
    <property type="entry name" value="MAM_dom"/>
</dbReference>
<comment type="caution">
    <text evidence="5">The sequence shown here is derived from an EMBL/GenBank/DDBJ whole genome shotgun (WGS) entry which is preliminary data.</text>
</comment>
<evidence type="ECO:0000259" key="4">
    <source>
        <dbReference type="PROSITE" id="PS50923"/>
    </source>
</evidence>
<dbReference type="PROSITE" id="PS50923">
    <property type="entry name" value="SUSHI"/>
    <property type="match status" value="1"/>
</dbReference>
<accession>A0AAW0Y795</accession>
<feature type="non-terminal residue" evidence="5">
    <location>
        <position position="1"/>
    </location>
</feature>
<dbReference type="InterPro" id="IPR035976">
    <property type="entry name" value="Sushi/SCR/CCP_sf"/>
</dbReference>
<reference evidence="5 6" key="1">
    <citation type="journal article" date="2024" name="BMC Genomics">
        <title>Genome assembly of redclaw crayfish (Cherax quadricarinatus) provides insights into its immune adaptation and hypoxia tolerance.</title>
        <authorList>
            <person name="Liu Z."/>
            <person name="Zheng J."/>
            <person name="Li H."/>
            <person name="Fang K."/>
            <person name="Wang S."/>
            <person name="He J."/>
            <person name="Zhou D."/>
            <person name="Weng S."/>
            <person name="Chi M."/>
            <person name="Gu Z."/>
            <person name="He J."/>
            <person name="Li F."/>
            <person name="Wang M."/>
        </authorList>
    </citation>
    <scope>NUCLEOTIDE SEQUENCE [LARGE SCALE GENOMIC DNA]</scope>
    <source>
        <strain evidence="5">ZL_2023a</strain>
    </source>
</reference>
<evidence type="ECO:0000313" key="5">
    <source>
        <dbReference type="EMBL" id="KAK8747888.1"/>
    </source>
</evidence>
<dbReference type="Gene3D" id="2.10.70.10">
    <property type="entry name" value="Complement Module, domain 1"/>
    <property type="match status" value="1"/>
</dbReference>
<dbReference type="SMART" id="SM00137">
    <property type="entry name" value="MAM"/>
    <property type="match status" value="1"/>
</dbReference>
<dbReference type="Proteomes" id="UP001445076">
    <property type="component" value="Unassembled WGS sequence"/>
</dbReference>
<dbReference type="InterPro" id="IPR013320">
    <property type="entry name" value="ConA-like_dom_sf"/>
</dbReference>
<dbReference type="PANTHER" id="PTHR23282">
    <property type="entry name" value="APICAL ENDOSOMAL GLYCOPROTEIN PRECURSOR"/>
    <property type="match status" value="1"/>
</dbReference>
<feature type="domain" description="Sushi" evidence="4">
    <location>
        <begin position="1"/>
        <end position="49"/>
    </location>
</feature>
<dbReference type="GO" id="GO:0016020">
    <property type="term" value="C:membrane"/>
    <property type="evidence" value="ECO:0007669"/>
    <property type="project" value="InterPro"/>
</dbReference>
<dbReference type="InterPro" id="IPR000436">
    <property type="entry name" value="Sushi_SCR_CCP_dom"/>
</dbReference>
<keyword evidence="6" id="KW-1185">Reference proteome</keyword>
<dbReference type="Gene3D" id="2.60.120.200">
    <property type="match status" value="1"/>
</dbReference>
<sequence>TNPRSGSREYLYDGALVRYTCDAGYQLRGSPALYCNGIYWNDTEPTCVAPAEPAVSCSFENDLCGWSNDPSNHFNWERKRGPSQSFTAGTGPSADHTLGTNQGHYMYVDASIPRDVGENALLYSPVYPSDITTTDSCFSFYFHKYGRNSGALNAYVKLEG</sequence>
<feature type="non-terminal residue" evidence="5">
    <location>
        <position position="160"/>
    </location>
</feature>
<comment type="caution">
    <text evidence="2">Lacks conserved residue(s) required for the propagation of feature annotation.</text>
</comment>
<name>A0AAW0Y795_CHEQU</name>
<dbReference type="PROSITE" id="PS50060">
    <property type="entry name" value="MAM_2"/>
    <property type="match status" value="1"/>
</dbReference>
<evidence type="ECO:0000259" key="3">
    <source>
        <dbReference type="PROSITE" id="PS50060"/>
    </source>
</evidence>
<evidence type="ECO:0000313" key="6">
    <source>
        <dbReference type="Proteomes" id="UP001445076"/>
    </source>
</evidence>
<dbReference type="InterPro" id="IPR051560">
    <property type="entry name" value="MAM_domain-containing"/>
</dbReference>